<proteinExistence type="predicted"/>
<dbReference type="AlphaFoldDB" id="A0A3N4I650"/>
<organism evidence="2 3">
    <name type="scientific">Ascobolus immersus RN42</name>
    <dbReference type="NCBI Taxonomy" id="1160509"/>
    <lineage>
        <taxon>Eukaryota</taxon>
        <taxon>Fungi</taxon>
        <taxon>Dikarya</taxon>
        <taxon>Ascomycota</taxon>
        <taxon>Pezizomycotina</taxon>
        <taxon>Pezizomycetes</taxon>
        <taxon>Pezizales</taxon>
        <taxon>Ascobolaceae</taxon>
        <taxon>Ascobolus</taxon>
    </lineage>
</organism>
<dbReference type="Proteomes" id="UP000275078">
    <property type="component" value="Unassembled WGS sequence"/>
</dbReference>
<dbReference type="OrthoDB" id="6499973at2759"/>
<evidence type="ECO:0000256" key="1">
    <source>
        <dbReference type="SAM" id="MobiDB-lite"/>
    </source>
</evidence>
<evidence type="ECO:0000313" key="2">
    <source>
        <dbReference type="EMBL" id="RPA79580.1"/>
    </source>
</evidence>
<reference evidence="2 3" key="1">
    <citation type="journal article" date="2018" name="Nat. Ecol. Evol.">
        <title>Pezizomycetes genomes reveal the molecular basis of ectomycorrhizal truffle lifestyle.</title>
        <authorList>
            <person name="Murat C."/>
            <person name="Payen T."/>
            <person name="Noel B."/>
            <person name="Kuo A."/>
            <person name="Morin E."/>
            <person name="Chen J."/>
            <person name="Kohler A."/>
            <person name="Krizsan K."/>
            <person name="Balestrini R."/>
            <person name="Da Silva C."/>
            <person name="Montanini B."/>
            <person name="Hainaut M."/>
            <person name="Levati E."/>
            <person name="Barry K.W."/>
            <person name="Belfiori B."/>
            <person name="Cichocki N."/>
            <person name="Clum A."/>
            <person name="Dockter R.B."/>
            <person name="Fauchery L."/>
            <person name="Guy J."/>
            <person name="Iotti M."/>
            <person name="Le Tacon F."/>
            <person name="Lindquist E.A."/>
            <person name="Lipzen A."/>
            <person name="Malagnac F."/>
            <person name="Mello A."/>
            <person name="Molinier V."/>
            <person name="Miyauchi S."/>
            <person name="Poulain J."/>
            <person name="Riccioni C."/>
            <person name="Rubini A."/>
            <person name="Sitrit Y."/>
            <person name="Splivallo R."/>
            <person name="Traeger S."/>
            <person name="Wang M."/>
            <person name="Zifcakova L."/>
            <person name="Wipf D."/>
            <person name="Zambonelli A."/>
            <person name="Paolocci F."/>
            <person name="Nowrousian M."/>
            <person name="Ottonello S."/>
            <person name="Baldrian P."/>
            <person name="Spatafora J.W."/>
            <person name="Henrissat B."/>
            <person name="Nagy L.G."/>
            <person name="Aury J.M."/>
            <person name="Wincker P."/>
            <person name="Grigoriev I.V."/>
            <person name="Bonfante P."/>
            <person name="Martin F.M."/>
        </authorList>
    </citation>
    <scope>NUCLEOTIDE SEQUENCE [LARGE SCALE GENOMIC DNA]</scope>
    <source>
        <strain evidence="2 3">RN42</strain>
    </source>
</reference>
<feature type="region of interest" description="Disordered" evidence="1">
    <location>
        <begin position="84"/>
        <end position="105"/>
    </location>
</feature>
<keyword evidence="3" id="KW-1185">Reference proteome</keyword>
<evidence type="ECO:0000313" key="3">
    <source>
        <dbReference type="Proteomes" id="UP000275078"/>
    </source>
</evidence>
<dbReference type="STRING" id="1160509.A0A3N4I650"/>
<protein>
    <submittedName>
        <fullName evidence="2">Uncharacterized protein</fullName>
    </submittedName>
</protein>
<name>A0A3N4I650_ASCIM</name>
<sequence>MSTRRTERRVKVRPSVEWLSAFSNSPADWVWGYAVLRTDYSHESPAEWNSIIEKIRGFLHQEVDFEHKRAQPLKYLPSSARDEYRAAKRGGNPNPPVPQLDRAPSEEVKNRLRLTVFEDREALENGTVEQAREYFKGLCDAGRIERGLVQRGFLLVDKETSISILASLDGPPEQGLNAGVGFVKFVERQPRSSPRAPKYEGWMKVKLHCLWYFMKDLEMWPEGAWMIAPPVREDGSMREYYGNGYVAGGEWDSDLGG</sequence>
<accession>A0A3N4I650</accession>
<gene>
    <name evidence="2" type="ORF">BJ508DRAFT_415848</name>
</gene>
<dbReference type="EMBL" id="ML119697">
    <property type="protein sequence ID" value="RPA79580.1"/>
    <property type="molecule type" value="Genomic_DNA"/>
</dbReference>